<keyword evidence="10" id="KW-1003">Cell membrane</keyword>
<proteinExistence type="inferred from homology"/>
<comment type="subunit">
    <text evidence="10">F-type ATPases have 2 components, CF(1) - the catalytic core - and CF(0) - the membrane proton channel. CF(1) has five subunits: alpha(3), beta(3), gamma(1), delta(1), epsilon(1). CF(0) has three main subunits: a, b and c.</text>
</comment>
<gene>
    <name evidence="10" type="primary">atpG</name>
    <name evidence="11" type="ORF">SAMN02910414_00530</name>
</gene>
<dbReference type="GO" id="GO:0005524">
    <property type="term" value="F:ATP binding"/>
    <property type="evidence" value="ECO:0007669"/>
    <property type="project" value="UniProtKB-UniRule"/>
</dbReference>
<accession>A0A1H3GCU9</accession>
<keyword evidence="6 10" id="KW-0406">Ion transport</keyword>
<dbReference type="GO" id="GO:0005886">
    <property type="term" value="C:plasma membrane"/>
    <property type="evidence" value="ECO:0007669"/>
    <property type="project" value="UniProtKB-SubCell"/>
</dbReference>
<dbReference type="PRINTS" id="PR00126">
    <property type="entry name" value="ATPASEGAMMA"/>
</dbReference>
<dbReference type="PANTHER" id="PTHR11693">
    <property type="entry name" value="ATP SYNTHASE GAMMA CHAIN"/>
    <property type="match status" value="1"/>
</dbReference>
<dbReference type="SUPFAM" id="SSF52943">
    <property type="entry name" value="ATP synthase (F1-ATPase), gamma subunit"/>
    <property type="match status" value="1"/>
</dbReference>
<dbReference type="Gene3D" id="1.10.287.80">
    <property type="entry name" value="ATP synthase, gamma subunit, helix hairpin domain"/>
    <property type="match status" value="1"/>
</dbReference>
<dbReference type="PROSITE" id="PS00153">
    <property type="entry name" value="ATPASE_GAMMA"/>
    <property type="match status" value="1"/>
</dbReference>
<dbReference type="InterPro" id="IPR000131">
    <property type="entry name" value="ATP_synth_F1_gsu"/>
</dbReference>
<dbReference type="GO" id="GO:0046933">
    <property type="term" value="F:proton-transporting ATP synthase activity, rotational mechanism"/>
    <property type="evidence" value="ECO:0007669"/>
    <property type="project" value="UniProtKB-UniRule"/>
</dbReference>
<dbReference type="Pfam" id="PF00231">
    <property type="entry name" value="ATP-synt"/>
    <property type="match status" value="1"/>
</dbReference>
<evidence type="ECO:0000256" key="4">
    <source>
        <dbReference type="ARBA" id="ARBA00022448"/>
    </source>
</evidence>
<evidence type="ECO:0000256" key="7">
    <source>
        <dbReference type="ARBA" id="ARBA00023136"/>
    </source>
</evidence>
<evidence type="ECO:0000313" key="11">
    <source>
        <dbReference type="EMBL" id="SDY01116.1"/>
    </source>
</evidence>
<keyword evidence="8 10" id="KW-0139">CF(1)</keyword>
<dbReference type="CDD" id="cd12151">
    <property type="entry name" value="F1-ATPase_gamma"/>
    <property type="match status" value="1"/>
</dbReference>
<comment type="function">
    <text evidence="1 10">Produces ATP from ADP in the presence of a proton gradient across the membrane. The gamma chain is believed to be important in regulating ATPase activity and the flow of protons through the CF(0) complex.</text>
</comment>
<name>A0A1H3GCU9_9FIRM</name>
<dbReference type="RefSeq" id="WP_074715932.1">
    <property type="nucleotide sequence ID" value="NZ_FNPG01000006.1"/>
</dbReference>
<comment type="subcellular location">
    <subcellularLocation>
        <location evidence="10">Cell membrane</location>
        <topology evidence="10">Peripheral membrane protein</topology>
    </subcellularLocation>
    <subcellularLocation>
        <location evidence="2">Membrane</location>
        <topology evidence="2">Peripheral membrane protein</topology>
    </subcellularLocation>
</comment>
<sequence>MANTKEIKDRMSSIQDTLKITNAMYMISSSKLKKARKSLEKTENYFYTLQSAMARILRHIPDMESIYFKSNEGKKREDVKVGYIVITADKGLAGAYNHNVLKLAEEHLKHCPNYELFVLGELGRHYFEHRNIDIDRQFQYTVQNPSLNRARNISETVLELYLKGELDEVHIVFTKMENAMQEEAVITQLLPLKKHEFNASDIPVDVQMEELKFDPSPEKVMEQIVPDYVVGFIYGALIESFSSEQNARMMAMEAATKSAKDMLHNLDILYNRARQAAITQEITEVIAGAKSQKKKKKKK</sequence>
<evidence type="ECO:0000313" key="12">
    <source>
        <dbReference type="Proteomes" id="UP000183918"/>
    </source>
</evidence>
<dbReference type="Gene3D" id="3.40.1380.10">
    <property type="match status" value="1"/>
</dbReference>
<dbReference type="GO" id="GO:0042777">
    <property type="term" value="P:proton motive force-driven plasma membrane ATP synthesis"/>
    <property type="evidence" value="ECO:0007669"/>
    <property type="project" value="UniProtKB-UniRule"/>
</dbReference>
<evidence type="ECO:0000256" key="8">
    <source>
        <dbReference type="ARBA" id="ARBA00023196"/>
    </source>
</evidence>
<dbReference type="PANTHER" id="PTHR11693:SF22">
    <property type="entry name" value="ATP SYNTHASE SUBUNIT GAMMA, MITOCHONDRIAL"/>
    <property type="match status" value="1"/>
</dbReference>
<dbReference type="Proteomes" id="UP000183918">
    <property type="component" value="Unassembled WGS sequence"/>
</dbReference>
<evidence type="ECO:0000256" key="10">
    <source>
        <dbReference type="HAMAP-Rule" id="MF_00815"/>
    </source>
</evidence>
<protein>
    <recommendedName>
        <fullName evidence="10">ATP synthase gamma chain</fullName>
    </recommendedName>
    <alternativeName>
        <fullName evidence="10">ATP synthase F1 sector gamma subunit</fullName>
    </alternativeName>
    <alternativeName>
        <fullName evidence="10">F-ATPase gamma subunit</fullName>
    </alternativeName>
</protein>
<evidence type="ECO:0000256" key="5">
    <source>
        <dbReference type="ARBA" id="ARBA00022781"/>
    </source>
</evidence>
<reference evidence="11 12" key="1">
    <citation type="submission" date="2016-10" db="EMBL/GenBank/DDBJ databases">
        <authorList>
            <person name="de Groot N.N."/>
        </authorList>
    </citation>
    <scope>NUCLEOTIDE SEQUENCE [LARGE SCALE GENOMIC DNA]</scope>
    <source>
        <strain evidence="11 12">DSM 14045</strain>
    </source>
</reference>
<evidence type="ECO:0000256" key="1">
    <source>
        <dbReference type="ARBA" id="ARBA00003456"/>
    </source>
</evidence>
<dbReference type="AlphaFoldDB" id="A0A1H3GCU9"/>
<keyword evidence="9 10" id="KW-0066">ATP synthesis</keyword>
<dbReference type="NCBIfam" id="TIGR01146">
    <property type="entry name" value="ATPsyn_F1gamma"/>
    <property type="match status" value="1"/>
</dbReference>
<dbReference type="HAMAP" id="MF_00815">
    <property type="entry name" value="ATP_synth_gamma_bact"/>
    <property type="match status" value="1"/>
</dbReference>
<dbReference type="InterPro" id="IPR023632">
    <property type="entry name" value="ATP_synth_F1_gsu_CS"/>
</dbReference>
<keyword evidence="7 10" id="KW-0472">Membrane</keyword>
<evidence type="ECO:0000256" key="3">
    <source>
        <dbReference type="ARBA" id="ARBA00007681"/>
    </source>
</evidence>
<evidence type="ECO:0000256" key="9">
    <source>
        <dbReference type="ARBA" id="ARBA00023310"/>
    </source>
</evidence>
<evidence type="ECO:0000256" key="6">
    <source>
        <dbReference type="ARBA" id="ARBA00023065"/>
    </source>
</evidence>
<keyword evidence="4 10" id="KW-0813">Transport</keyword>
<evidence type="ECO:0000256" key="2">
    <source>
        <dbReference type="ARBA" id="ARBA00004170"/>
    </source>
</evidence>
<dbReference type="GO" id="GO:0045259">
    <property type="term" value="C:proton-transporting ATP synthase complex"/>
    <property type="evidence" value="ECO:0007669"/>
    <property type="project" value="UniProtKB-KW"/>
</dbReference>
<comment type="similarity">
    <text evidence="3 10">Belongs to the ATPase gamma chain family.</text>
</comment>
<dbReference type="OrthoDB" id="9812769at2"/>
<keyword evidence="12" id="KW-1185">Reference proteome</keyword>
<dbReference type="STRING" id="1122142.SAMN02910414_00530"/>
<dbReference type="InterPro" id="IPR035968">
    <property type="entry name" value="ATP_synth_F1_ATPase_gsu"/>
</dbReference>
<keyword evidence="5 10" id="KW-0375">Hydrogen ion transport</keyword>
<organism evidence="11 12">
    <name type="scientific">Lachnobacterium bovis DSM 14045</name>
    <dbReference type="NCBI Taxonomy" id="1122142"/>
    <lineage>
        <taxon>Bacteria</taxon>
        <taxon>Bacillati</taxon>
        <taxon>Bacillota</taxon>
        <taxon>Clostridia</taxon>
        <taxon>Lachnospirales</taxon>
        <taxon>Lachnospiraceae</taxon>
        <taxon>Lachnobacterium</taxon>
    </lineage>
</organism>
<dbReference type="eggNOG" id="COG0224">
    <property type="taxonomic scope" value="Bacteria"/>
</dbReference>
<dbReference type="EMBL" id="FNPG01000006">
    <property type="protein sequence ID" value="SDY01116.1"/>
    <property type="molecule type" value="Genomic_DNA"/>
</dbReference>